<dbReference type="PANTHER" id="PTHR42939">
    <property type="entry name" value="ABC TRANSPORTER ATP-BINDING PROTEIN ALBC-RELATED"/>
    <property type="match status" value="1"/>
</dbReference>
<dbReference type="InterPro" id="IPR027417">
    <property type="entry name" value="P-loop_NTPase"/>
</dbReference>
<dbReference type="GO" id="GO:0016887">
    <property type="term" value="F:ATP hydrolysis activity"/>
    <property type="evidence" value="ECO:0007669"/>
    <property type="project" value="InterPro"/>
</dbReference>
<protein>
    <submittedName>
        <fullName evidence="5">ABC-2 type transport system ATP-binding protein</fullName>
    </submittedName>
</protein>
<sequence length="209" mass="23548">MLIIENFQKTYDSGFHMEIDFLCFDKGIHLIKGKNGSGKSTLLKAIAGIHSFQGDIVLENISQKKQPIPYRKLVNYSEAEPQFPDFLSLDELILFTSTVTPFNPNQVTELKEILGIGEYASQPIASYSSGMLKKTGLMLAFLGNPQLIILDEPFTTIDLDTQKSLQKLILHRLEECSFLITSHLADFEELFDYSSTTSMENGHLIDPHE</sequence>
<keyword evidence="2" id="KW-0547">Nucleotide-binding</keyword>
<dbReference type="SUPFAM" id="SSF52540">
    <property type="entry name" value="P-loop containing nucleoside triphosphate hydrolases"/>
    <property type="match status" value="1"/>
</dbReference>
<evidence type="ECO:0000313" key="5">
    <source>
        <dbReference type="EMBL" id="SIN66013.1"/>
    </source>
</evidence>
<reference evidence="6" key="1">
    <citation type="submission" date="2016-11" db="EMBL/GenBank/DDBJ databases">
        <authorList>
            <person name="Varghese N."/>
            <person name="Submissions S."/>
        </authorList>
    </citation>
    <scope>NUCLEOTIDE SEQUENCE [LARGE SCALE GENOMIC DNA]</scope>
    <source>
        <strain evidence="6">DSM 15292</strain>
    </source>
</reference>
<name>A0A1N6D5J7_9BACT</name>
<dbReference type="RefSeq" id="WP_074223037.1">
    <property type="nucleotide sequence ID" value="NZ_FSRC01000001.1"/>
</dbReference>
<dbReference type="OrthoDB" id="9801987at2"/>
<evidence type="ECO:0000313" key="6">
    <source>
        <dbReference type="Proteomes" id="UP000185221"/>
    </source>
</evidence>
<dbReference type="Proteomes" id="UP000185221">
    <property type="component" value="Unassembled WGS sequence"/>
</dbReference>
<evidence type="ECO:0000256" key="1">
    <source>
        <dbReference type="ARBA" id="ARBA00022448"/>
    </source>
</evidence>
<dbReference type="PANTHER" id="PTHR42939:SF1">
    <property type="entry name" value="ABC TRANSPORTER ATP-BINDING PROTEIN ALBC-RELATED"/>
    <property type="match status" value="1"/>
</dbReference>
<evidence type="ECO:0000256" key="2">
    <source>
        <dbReference type="ARBA" id="ARBA00022741"/>
    </source>
</evidence>
<dbReference type="Pfam" id="PF00005">
    <property type="entry name" value="ABC_tran"/>
    <property type="match status" value="1"/>
</dbReference>
<dbReference type="STRING" id="226505.SAMN05444394_0257"/>
<evidence type="ECO:0000259" key="4">
    <source>
        <dbReference type="Pfam" id="PF00005"/>
    </source>
</evidence>
<dbReference type="InterPro" id="IPR051782">
    <property type="entry name" value="ABC_Transporter_VariousFunc"/>
</dbReference>
<dbReference type="AlphaFoldDB" id="A0A1N6D5J7"/>
<keyword evidence="3 5" id="KW-0067">ATP-binding</keyword>
<dbReference type="Gene3D" id="3.40.50.300">
    <property type="entry name" value="P-loop containing nucleotide triphosphate hydrolases"/>
    <property type="match status" value="1"/>
</dbReference>
<keyword evidence="6" id="KW-1185">Reference proteome</keyword>
<feature type="domain" description="ABC transporter" evidence="4">
    <location>
        <begin position="22"/>
        <end position="154"/>
    </location>
</feature>
<gene>
    <name evidence="5" type="ORF">SAMN05444394_0257</name>
</gene>
<dbReference type="InterPro" id="IPR003439">
    <property type="entry name" value="ABC_transporter-like_ATP-bd"/>
</dbReference>
<organism evidence="5 6">
    <name type="scientific">Algoriphagus halophilus</name>
    <dbReference type="NCBI Taxonomy" id="226505"/>
    <lineage>
        <taxon>Bacteria</taxon>
        <taxon>Pseudomonadati</taxon>
        <taxon>Bacteroidota</taxon>
        <taxon>Cytophagia</taxon>
        <taxon>Cytophagales</taxon>
        <taxon>Cyclobacteriaceae</taxon>
        <taxon>Algoriphagus</taxon>
    </lineage>
</organism>
<dbReference type="GO" id="GO:0005524">
    <property type="term" value="F:ATP binding"/>
    <property type="evidence" value="ECO:0007669"/>
    <property type="project" value="UniProtKB-KW"/>
</dbReference>
<dbReference type="EMBL" id="FSRC01000001">
    <property type="protein sequence ID" value="SIN66013.1"/>
    <property type="molecule type" value="Genomic_DNA"/>
</dbReference>
<accession>A0A1N6D5J7</accession>
<evidence type="ECO:0000256" key="3">
    <source>
        <dbReference type="ARBA" id="ARBA00022840"/>
    </source>
</evidence>
<proteinExistence type="predicted"/>
<keyword evidence="1" id="KW-0813">Transport</keyword>